<proteinExistence type="predicted"/>
<name>A0ABP5E200_9ACTN</name>
<feature type="compositionally biased region" description="Polar residues" evidence="1">
    <location>
        <begin position="101"/>
        <end position="111"/>
    </location>
</feature>
<evidence type="ECO:0000256" key="1">
    <source>
        <dbReference type="SAM" id="MobiDB-lite"/>
    </source>
</evidence>
<comment type="caution">
    <text evidence="2">The sequence shown here is derived from an EMBL/GenBank/DDBJ whole genome shotgun (WGS) entry which is preliminary data.</text>
</comment>
<accession>A0ABP5E200</accession>
<evidence type="ECO:0000313" key="2">
    <source>
        <dbReference type="EMBL" id="GAA1990247.1"/>
    </source>
</evidence>
<protein>
    <submittedName>
        <fullName evidence="2">Uncharacterized protein</fullName>
    </submittedName>
</protein>
<feature type="region of interest" description="Disordered" evidence="1">
    <location>
        <begin position="1"/>
        <end position="21"/>
    </location>
</feature>
<reference evidence="3" key="1">
    <citation type="journal article" date="2019" name="Int. J. Syst. Evol. Microbiol.">
        <title>The Global Catalogue of Microorganisms (GCM) 10K type strain sequencing project: providing services to taxonomists for standard genome sequencing and annotation.</title>
        <authorList>
            <consortium name="The Broad Institute Genomics Platform"/>
            <consortium name="The Broad Institute Genome Sequencing Center for Infectious Disease"/>
            <person name="Wu L."/>
            <person name="Ma J."/>
        </authorList>
    </citation>
    <scope>NUCLEOTIDE SEQUENCE [LARGE SCALE GENOMIC DNA]</scope>
    <source>
        <strain evidence="3">JCM 16013</strain>
    </source>
</reference>
<dbReference type="EMBL" id="BAAAQM010000043">
    <property type="protein sequence ID" value="GAA1990247.1"/>
    <property type="molecule type" value="Genomic_DNA"/>
</dbReference>
<evidence type="ECO:0000313" key="3">
    <source>
        <dbReference type="Proteomes" id="UP001499854"/>
    </source>
</evidence>
<feature type="region of interest" description="Disordered" evidence="1">
    <location>
        <begin position="74"/>
        <end position="111"/>
    </location>
</feature>
<dbReference type="Proteomes" id="UP001499854">
    <property type="component" value="Unassembled WGS sequence"/>
</dbReference>
<keyword evidence="3" id="KW-1185">Reference proteome</keyword>
<sequence length="111" mass="11209">MALSSISLNPPHRSSDVAAPSAAAGDGAEVLLAMLAVEVAVLGAVEVGALLAPRVTELEEAIAGGCEIKCERKDGEGGGGAAWVHAHQRTSPASRPPLSGGYSSPRQWPLT</sequence>
<organism evidence="2 3">
    <name type="scientific">Catenulispora subtropica</name>
    <dbReference type="NCBI Taxonomy" id="450798"/>
    <lineage>
        <taxon>Bacteria</taxon>
        <taxon>Bacillati</taxon>
        <taxon>Actinomycetota</taxon>
        <taxon>Actinomycetes</taxon>
        <taxon>Catenulisporales</taxon>
        <taxon>Catenulisporaceae</taxon>
        <taxon>Catenulispora</taxon>
    </lineage>
</organism>
<gene>
    <name evidence="2" type="ORF">GCM10009838_61690</name>
</gene>